<evidence type="ECO:0008006" key="3">
    <source>
        <dbReference type="Google" id="ProtNLM"/>
    </source>
</evidence>
<dbReference type="STRING" id="400092.PKOR_07190"/>
<proteinExistence type="predicted"/>
<dbReference type="PROSITE" id="PS51257">
    <property type="entry name" value="PROKAR_LIPOPROTEIN"/>
    <property type="match status" value="1"/>
</dbReference>
<dbReference type="OrthoDB" id="922982at2"/>
<sequence>MQERTEHKSWLWALLLICMGLQACVEPFELKTGTDKRLLVVDGMVTNQNRPDLNKVRLSWSEPFDGERQVVLNEPVVGATVTLRDNQGKRMQLYERVREGEYVLQEDDFQVEVGKAYSIHIILPDRREYESRPELLKPVPLIQSINYEFKEFVNVEENSAGMLVEKRSVGFEVKVQVQDPEEGGNYYRWDTEGVFEYFSRVPEITPPPPGICWANVGSINTKAVTSSDRLVNGHLFEHAVVVVPGDIPTKYRVKVRQYSLTAEAYEFWRLFNEQQSSVGSIFDPPPAKIRGNLFCTTNPEEQVIGYFSASALTEDAIMIPRHLYAPFPGVPYELPFGDCRYLFLYPNVTDQRPEGF</sequence>
<name>A0A0E3ZD34_9BACT</name>
<dbReference type="Pfam" id="PF14054">
    <property type="entry name" value="DUF4249"/>
    <property type="match status" value="1"/>
</dbReference>
<evidence type="ECO:0000313" key="1">
    <source>
        <dbReference type="EMBL" id="AKD02950.1"/>
    </source>
</evidence>
<dbReference type="InterPro" id="IPR025345">
    <property type="entry name" value="DUF4249"/>
</dbReference>
<protein>
    <recommendedName>
        <fullName evidence="3">DUF4249 domain-containing protein</fullName>
    </recommendedName>
</protein>
<dbReference type="Proteomes" id="UP000033109">
    <property type="component" value="Chromosome"/>
</dbReference>
<accession>A0A0E3ZD34</accession>
<dbReference type="HOGENOM" id="CLU_056928_0_0_10"/>
<dbReference type="PATRIC" id="fig|400092.3.peg.1595"/>
<keyword evidence="2" id="KW-1185">Reference proteome</keyword>
<organism evidence="1 2">
    <name type="scientific">Pontibacter korlensis</name>
    <dbReference type="NCBI Taxonomy" id="400092"/>
    <lineage>
        <taxon>Bacteria</taxon>
        <taxon>Pseudomonadati</taxon>
        <taxon>Bacteroidota</taxon>
        <taxon>Cytophagia</taxon>
        <taxon>Cytophagales</taxon>
        <taxon>Hymenobacteraceae</taxon>
        <taxon>Pontibacter</taxon>
    </lineage>
</organism>
<dbReference type="EMBL" id="CP009621">
    <property type="protein sequence ID" value="AKD02950.1"/>
    <property type="molecule type" value="Genomic_DNA"/>
</dbReference>
<dbReference type="RefSeq" id="WP_046309971.1">
    <property type="nucleotide sequence ID" value="NZ_CBCSCY010000001.1"/>
</dbReference>
<dbReference type="KEGG" id="pko:PKOR_07190"/>
<evidence type="ECO:0000313" key="2">
    <source>
        <dbReference type="Proteomes" id="UP000033109"/>
    </source>
</evidence>
<gene>
    <name evidence="1" type="ORF">PKOR_07190</name>
</gene>
<reference evidence="1 2" key="1">
    <citation type="journal article" date="2015" name="Sci. Rep.">
        <title>Unraveling adaptation of Pontibacter korlensis to radiation and infertility in desert through complete genome and comparative transcriptomic analysis.</title>
        <authorList>
            <person name="Dai J."/>
            <person name="Dai W."/>
            <person name="Qiu C."/>
            <person name="Yang Z."/>
            <person name="Zhang Y."/>
            <person name="Zhou M."/>
            <person name="Zhang L."/>
            <person name="Fang C."/>
            <person name="Gao Q."/>
            <person name="Yang Q."/>
            <person name="Li X."/>
            <person name="Wang Z."/>
            <person name="Wang Z."/>
            <person name="Jia Z."/>
            <person name="Chen X."/>
        </authorList>
    </citation>
    <scope>NUCLEOTIDE SEQUENCE [LARGE SCALE GENOMIC DNA]</scope>
    <source>
        <strain evidence="1 2">X14-1T</strain>
    </source>
</reference>
<dbReference type="AlphaFoldDB" id="A0A0E3ZD34"/>